<dbReference type="EMBL" id="JAACJP010000019">
    <property type="protein sequence ID" value="KAF5378476.1"/>
    <property type="molecule type" value="Genomic_DNA"/>
</dbReference>
<name>A0A8H5H8B5_9AGAR</name>
<feature type="compositionally biased region" description="Basic and acidic residues" evidence="1">
    <location>
        <begin position="249"/>
        <end position="275"/>
    </location>
</feature>
<gene>
    <name evidence="2" type="ORF">D9615_007081</name>
</gene>
<dbReference type="OrthoDB" id="3268823at2759"/>
<feature type="compositionally biased region" description="Polar residues" evidence="1">
    <location>
        <begin position="188"/>
        <end position="213"/>
    </location>
</feature>
<protein>
    <submittedName>
        <fullName evidence="2">Uncharacterized protein</fullName>
    </submittedName>
</protein>
<feature type="compositionally biased region" description="Basic and acidic residues" evidence="1">
    <location>
        <begin position="336"/>
        <end position="352"/>
    </location>
</feature>
<dbReference type="Proteomes" id="UP000565441">
    <property type="component" value="Unassembled WGS sequence"/>
</dbReference>
<keyword evidence="3" id="KW-1185">Reference proteome</keyword>
<reference evidence="2 3" key="1">
    <citation type="journal article" date="2020" name="ISME J.">
        <title>Uncovering the hidden diversity of litter-decomposition mechanisms in mushroom-forming fungi.</title>
        <authorList>
            <person name="Floudas D."/>
            <person name="Bentzer J."/>
            <person name="Ahren D."/>
            <person name="Johansson T."/>
            <person name="Persson P."/>
            <person name="Tunlid A."/>
        </authorList>
    </citation>
    <scope>NUCLEOTIDE SEQUENCE [LARGE SCALE GENOMIC DNA]</scope>
    <source>
        <strain evidence="2 3">CBS 661.87</strain>
    </source>
</reference>
<evidence type="ECO:0000313" key="3">
    <source>
        <dbReference type="Proteomes" id="UP000565441"/>
    </source>
</evidence>
<feature type="compositionally biased region" description="Low complexity" evidence="1">
    <location>
        <begin position="412"/>
        <end position="434"/>
    </location>
</feature>
<feature type="region of interest" description="Disordered" evidence="1">
    <location>
        <begin position="109"/>
        <end position="288"/>
    </location>
</feature>
<accession>A0A8H5H8B5</accession>
<sequence>MSNPPVIEENVLPTTPVQEWANTTTSSLRDHSGGNINTGTDSETSTPGLDFPGAFPCASATESMAGNVNVFDTAKGYIPSQRAVKDAVINAGGTAKQYLPAALTSYFPPSTPDSCEGGSDPSRQVSETSLSQGNGQARQSDDDSSKDDTTEAEEEREVEPKHNGIECAPKPMGIDTSFLTADDKSNTHTESVPSSKLSTQTQHGSETSMTFESDTPAREDASPPFVAPPTPGEASGQKEEISSSVETLSEDRRHTSSTEFEGELKEQQDDTRSGEEFQGVQAPVLNTKARTHPLAGAGATWNSVPLEEPYQRALDAHSDRQLNLGAGKGKTSATKAENRESTTEEVKDEAVAVKDSIVGPSTDEAPERPAQPNIKKDSTSADAGHSPVVAHKREKSAASNVSPLAGSAPQASKVKSTTSGTSGPSKGSSPHKGTFMNKIKGEVKVISGRLAHNEVKIEEGKRLLGKGA</sequence>
<organism evidence="2 3">
    <name type="scientific">Tricholomella constricta</name>
    <dbReference type="NCBI Taxonomy" id="117010"/>
    <lineage>
        <taxon>Eukaryota</taxon>
        <taxon>Fungi</taxon>
        <taxon>Dikarya</taxon>
        <taxon>Basidiomycota</taxon>
        <taxon>Agaricomycotina</taxon>
        <taxon>Agaricomycetes</taxon>
        <taxon>Agaricomycetidae</taxon>
        <taxon>Agaricales</taxon>
        <taxon>Tricholomatineae</taxon>
        <taxon>Lyophyllaceae</taxon>
        <taxon>Tricholomella</taxon>
    </lineage>
</organism>
<comment type="caution">
    <text evidence="2">The sequence shown here is derived from an EMBL/GenBank/DDBJ whole genome shotgun (WGS) entry which is preliminary data.</text>
</comment>
<feature type="compositionally biased region" description="Polar residues" evidence="1">
    <location>
        <begin position="12"/>
        <end position="27"/>
    </location>
</feature>
<evidence type="ECO:0000256" key="1">
    <source>
        <dbReference type="SAM" id="MobiDB-lite"/>
    </source>
</evidence>
<feature type="compositionally biased region" description="Polar residues" evidence="1">
    <location>
        <begin position="34"/>
        <end position="47"/>
    </location>
</feature>
<proteinExistence type="predicted"/>
<feature type="compositionally biased region" description="Polar residues" evidence="1">
    <location>
        <begin position="121"/>
        <end position="138"/>
    </location>
</feature>
<feature type="region of interest" description="Disordered" evidence="1">
    <location>
        <begin position="1"/>
        <end position="47"/>
    </location>
</feature>
<feature type="region of interest" description="Disordered" evidence="1">
    <location>
        <begin position="312"/>
        <end position="440"/>
    </location>
</feature>
<dbReference type="AlphaFoldDB" id="A0A8H5H8B5"/>
<feature type="compositionally biased region" description="Basic and acidic residues" evidence="1">
    <location>
        <begin position="139"/>
        <end position="149"/>
    </location>
</feature>
<evidence type="ECO:0000313" key="2">
    <source>
        <dbReference type="EMBL" id="KAF5378476.1"/>
    </source>
</evidence>